<keyword evidence="3" id="KW-1185">Reference proteome</keyword>
<evidence type="ECO:0000313" key="2">
    <source>
        <dbReference type="EMBL" id="TDH62081.1"/>
    </source>
</evidence>
<gene>
    <name evidence="2" type="ORF">E2C06_13525</name>
</gene>
<protein>
    <submittedName>
        <fullName evidence="2">Antibiotic biosynthesis monooxygenase</fullName>
    </submittedName>
</protein>
<dbReference type="InterPro" id="IPR007138">
    <property type="entry name" value="ABM_dom"/>
</dbReference>
<dbReference type="GO" id="GO:0004497">
    <property type="term" value="F:monooxygenase activity"/>
    <property type="evidence" value="ECO:0007669"/>
    <property type="project" value="UniProtKB-KW"/>
</dbReference>
<feature type="domain" description="ABM" evidence="1">
    <location>
        <begin position="5"/>
        <end position="57"/>
    </location>
</feature>
<comment type="caution">
    <text evidence="2">The sequence shown here is derived from an EMBL/GenBank/DDBJ whole genome shotgun (WGS) entry which is preliminary data.</text>
</comment>
<sequence>MARDDARHSAADEPGCRQFDVVLPETERGQVVFHEAHGGRAGFDAHLGTAHLARFRAGFPAPPPQERPGRFAALQHG</sequence>
<name>A0A4R5QHI1_9PROT</name>
<dbReference type="SUPFAM" id="SSF54909">
    <property type="entry name" value="Dimeric alpha+beta barrel"/>
    <property type="match status" value="1"/>
</dbReference>
<evidence type="ECO:0000259" key="1">
    <source>
        <dbReference type="Pfam" id="PF03992"/>
    </source>
</evidence>
<organism evidence="2 3">
    <name type="scientific">Dankookia rubra</name>
    <dbReference type="NCBI Taxonomy" id="1442381"/>
    <lineage>
        <taxon>Bacteria</taxon>
        <taxon>Pseudomonadati</taxon>
        <taxon>Pseudomonadota</taxon>
        <taxon>Alphaproteobacteria</taxon>
        <taxon>Acetobacterales</taxon>
        <taxon>Roseomonadaceae</taxon>
        <taxon>Dankookia</taxon>
    </lineage>
</organism>
<proteinExistence type="predicted"/>
<evidence type="ECO:0000313" key="3">
    <source>
        <dbReference type="Proteomes" id="UP000295096"/>
    </source>
</evidence>
<dbReference type="EMBL" id="SMSJ01000015">
    <property type="protein sequence ID" value="TDH62081.1"/>
    <property type="molecule type" value="Genomic_DNA"/>
</dbReference>
<dbReference type="Pfam" id="PF03992">
    <property type="entry name" value="ABM"/>
    <property type="match status" value="1"/>
</dbReference>
<accession>A0A4R5QHI1</accession>
<dbReference type="InterPro" id="IPR011008">
    <property type="entry name" value="Dimeric_a/b-barrel"/>
</dbReference>
<dbReference type="Gene3D" id="3.30.70.100">
    <property type="match status" value="1"/>
</dbReference>
<keyword evidence="2" id="KW-0560">Oxidoreductase</keyword>
<dbReference type="OrthoDB" id="9812754at2"/>
<keyword evidence="2" id="KW-0503">Monooxygenase</keyword>
<dbReference type="AlphaFoldDB" id="A0A4R5QHI1"/>
<reference evidence="2 3" key="1">
    <citation type="journal article" date="2016" name="J. Microbiol.">
        <title>Dankookia rubra gen. nov., sp. nov., an alphaproteobacterium isolated from sediment of a shallow stream.</title>
        <authorList>
            <person name="Kim W.H."/>
            <person name="Kim D.H."/>
            <person name="Kang K."/>
            <person name="Ahn T.Y."/>
        </authorList>
    </citation>
    <scope>NUCLEOTIDE SEQUENCE [LARGE SCALE GENOMIC DNA]</scope>
    <source>
        <strain evidence="2 3">JCM30602</strain>
    </source>
</reference>
<dbReference type="Proteomes" id="UP000295096">
    <property type="component" value="Unassembled WGS sequence"/>
</dbReference>